<dbReference type="InterPro" id="IPR050832">
    <property type="entry name" value="Bact_Acetyltransf"/>
</dbReference>
<dbReference type="SUPFAM" id="SSF55729">
    <property type="entry name" value="Acyl-CoA N-acyltransferases (Nat)"/>
    <property type="match status" value="1"/>
</dbReference>
<protein>
    <submittedName>
        <fullName evidence="4">Acetyltransferase (GNAT) family protein</fullName>
    </submittedName>
</protein>
<feature type="domain" description="N-acetyltransferase" evidence="3">
    <location>
        <begin position="3"/>
        <end position="152"/>
    </location>
</feature>
<dbReference type="InterPro" id="IPR000182">
    <property type="entry name" value="GNAT_dom"/>
</dbReference>
<dbReference type="GO" id="GO:0016747">
    <property type="term" value="F:acyltransferase activity, transferring groups other than amino-acyl groups"/>
    <property type="evidence" value="ECO:0007669"/>
    <property type="project" value="InterPro"/>
</dbReference>
<dbReference type="CDD" id="cd04301">
    <property type="entry name" value="NAT_SF"/>
    <property type="match status" value="1"/>
</dbReference>
<evidence type="ECO:0000259" key="3">
    <source>
        <dbReference type="PROSITE" id="PS51186"/>
    </source>
</evidence>
<dbReference type="Gene3D" id="3.40.630.30">
    <property type="match status" value="1"/>
</dbReference>
<dbReference type="PROSITE" id="PS51186">
    <property type="entry name" value="GNAT"/>
    <property type="match status" value="1"/>
</dbReference>
<evidence type="ECO:0000313" key="4">
    <source>
        <dbReference type="EMBL" id="TYP77542.1"/>
    </source>
</evidence>
<comment type="caution">
    <text evidence="4">The sequence shown here is derived from an EMBL/GenBank/DDBJ whole genome shotgun (WGS) entry which is preliminary data.</text>
</comment>
<name>A0A5S5CGA6_9BACL</name>
<dbReference type="EMBL" id="VNHS01000002">
    <property type="protein sequence ID" value="TYP77542.1"/>
    <property type="molecule type" value="Genomic_DNA"/>
</dbReference>
<evidence type="ECO:0000313" key="5">
    <source>
        <dbReference type="Proteomes" id="UP000323257"/>
    </source>
</evidence>
<organism evidence="4 5">
    <name type="scientific">Paenibacillus methanolicus</name>
    <dbReference type="NCBI Taxonomy" id="582686"/>
    <lineage>
        <taxon>Bacteria</taxon>
        <taxon>Bacillati</taxon>
        <taxon>Bacillota</taxon>
        <taxon>Bacilli</taxon>
        <taxon>Bacillales</taxon>
        <taxon>Paenibacillaceae</taxon>
        <taxon>Paenibacillus</taxon>
    </lineage>
</organism>
<proteinExistence type="predicted"/>
<keyword evidence="1 4" id="KW-0808">Transferase</keyword>
<evidence type="ECO:0000256" key="1">
    <source>
        <dbReference type="ARBA" id="ARBA00022679"/>
    </source>
</evidence>
<dbReference type="Proteomes" id="UP000323257">
    <property type="component" value="Unassembled WGS sequence"/>
</dbReference>
<dbReference type="RefSeq" id="WP_425466151.1">
    <property type="nucleotide sequence ID" value="NZ_VNHS01000002.1"/>
</dbReference>
<keyword evidence="2" id="KW-0012">Acyltransferase</keyword>
<accession>A0A5S5CGA6</accession>
<evidence type="ECO:0000256" key="2">
    <source>
        <dbReference type="ARBA" id="ARBA00023315"/>
    </source>
</evidence>
<dbReference type="PANTHER" id="PTHR43877:SF2">
    <property type="entry name" value="AMINOALKYLPHOSPHONATE N-ACETYLTRANSFERASE-RELATED"/>
    <property type="match status" value="1"/>
</dbReference>
<dbReference type="PANTHER" id="PTHR43877">
    <property type="entry name" value="AMINOALKYLPHOSPHONATE N-ACETYLTRANSFERASE-RELATED-RELATED"/>
    <property type="match status" value="1"/>
</dbReference>
<dbReference type="InterPro" id="IPR016181">
    <property type="entry name" value="Acyl_CoA_acyltransferase"/>
</dbReference>
<sequence>MEIIVTQAQMADLDEAAALFDAYRVFYGQQSDLEGARGFLFDRMAYRQSVVFIARDDASREAAGFMQLYPTFSSVSMEPVLVLNDLFVAEAHRKHGVGQRLLDAAKSYAVSVRAKGLELSTAAGNAAAQRLYERNGYERDEIYVHYFLRTNG</sequence>
<dbReference type="Pfam" id="PF00583">
    <property type="entry name" value="Acetyltransf_1"/>
    <property type="match status" value="1"/>
</dbReference>
<dbReference type="AlphaFoldDB" id="A0A5S5CGA6"/>
<reference evidence="4 5" key="1">
    <citation type="submission" date="2019-07" db="EMBL/GenBank/DDBJ databases">
        <title>Genomic Encyclopedia of Type Strains, Phase III (KMG-III): the genomes of soil and plant-associated and newly described type strains.</title>
        <authorList>
            <person name="Whitman W."/>
        </authorList>
    </citation>
    <scope>NUCLEOTIDE SEQUENCE [LARGE SCALE GENOMIC DNA]</scope>
    <source>
        <strain evidence="4 5">BL24</strain>
    </source>
</reference>
<gene>
    <name evidence="4" type="ORF">BCM02_102102</name>
</gene>
<keyword evidence="5" id="KW-1185">Reference proteome</keyword>